<evidence type="ECO:0000256" key="2">
    <source>
        <dbReference type="ARBA" id="ARBA00009416"/>
    </source>
</evidence>
<dbReference type="InterPro" id="IPR047091">
    <property type="entry name" value="EIN3-like_DNA-bd"/>
</dbReference>
<accession>A0A8S0PR87</accession>
<dbReference type="InterPro" id="IPR023278">
    <property type="entry name" value="Ethylene_insens-like_DNA-bd"/>
</dbReference>
<dbReference type="GO" id="GO:0009873">
    <property type="term" value="P:ethylene-activated signaling pathway"/>
    <property type="evidence" value="ECO:0007669"/>
    <property type="project" value="UniProtKB-KW"/>
</dbReference>
<dbReference type="InterPro" id="IPR006957">
    <property type="entry name" value="EIN3"/>
</dbReference>
<dbReference type="GO" id="GO:0005634">
    <property type="term" value="C:nucleus"/>
    <property type="evidence" value="ECO:0007669"/>
    <property type="project" value="UniProtKB-SubCell"/>
</dbReference>
<keyword evidence="4" id="KW-0539">Nucleus</keyword>
<evidence type="ECO:0000256" key="3">
    <source>
        <dbReference type="ARBA" id="ARBA00022745"/>
    </source>
</evidence>
<keyword evidence="3" id="KW-0936">Ethylene signaling pathway</keyword>
<dbReference type="Gramene" id="OE9A033462T1">
    <property type="protein sequence ID" value="OE9A033462C1"/>
    <property type="gene ID" value="OE9A033462"/>
</dbReference>
<evidence type="ECO:0000256" key="4">
    <source>
        <dbReference type="ARBA" id="ARBA00023242"/>
    </source>
</evidence>
<evidence type="ECO:0000313" key="7">
    <source>
        <dbReference type="EMBL" id="CAA2953888.1"/>
    </source>
</evidence>
<dbReference type="PANTHER" id="PTHR33305:SF30">
    <property type="entry name" value="ETHYLENE INSENSITIVE 3-LIKE 3 PROTEIN"/>
    <property type="match status" value="1"/>
</dbReference>
<dbReference type="SUPFAM" id="SSF116768">
    <property type="entry name" value="DNA-binding domain of EIN3-like"/>
    <property type="match status" value="1"/>
</dbReference>
<protein>
    <submittedName>
        <fullName evidence="7">EIN3-like family, partial</fullName>
    </submittedName>
</protein>
<evidence type="ECO:0000259" key="6">
    <source>
        <dbReference type="Pfam" id="PF04873"/>
    </source>
</evidence>
<feature type="region of interest" description="Disordered" evidence="5">
    <location>
        <begin position="77"/>
        <end position="99"/>
    </location>
</feature>
<proteinExistence type="inferred from homology"/>
<dbReference type="PANTHER" id="PTHR33305">
    <property type="entry name" value="ETHYLENE INSENSITIVE 3-LIKE 2 PROTEIN"/>
    <property type="match status" value="1"/>
</dbReference>
<evidence type="ECO:0000256" key="1">
    <source>
        <dbReference type="ARBA" id="ARBA00004123"/>
    </source>
</evidence>
<evidence type="ECO:0000313" key="8">
    <source>
        <dbReference type="Proteomes" id="UP000594638"/>
    </source>
</evidence>
<dbReference type="Proteomes" id="UP000594638">
    <property type="component" value="Unassembled WGS sequence"/>
</dbReference>
<dbReference type="GO" id="GO:0003700">
    <property type="term" value="F:DNA-binding transcription factor activity"/>
    <property type="evidence" value="ECO:0007669"/>
    <property type="project" value="InterPro"/>
</dbReference>
<dbReference type="OrthoDB" id="2017676at2759"/>
<comment type="caution">
    <text evidence="7">The sequence shown here is derived from an EMBL/GenBank/DDBJ whole genome shotgun (WGS) entry which is preliminary data.</text>
</comment>
<dbReference type="Gene3D" id="1.10.3180.10">
    <property type="entry name" value="DNA-binding domain of EIN3-like"/>
    <property type="match status" value="1"/>
</dbReference>
<organism evidence="7 8">
    <name type="scientific">Olea europaea subsp. europaea</name>
    <dbReference type="NCBI Taxonomy" id="158383"/>
    <lineage>
        <taxon>Eukaryota</taxon>
        <taxon>Viridiplantae</taxon>
        <taxon>Streptophyta</taxon>
        <taxon>Embryophyta</taxon>
        <taxon>Tracheophyta</taxon>
        <taxon>Spermatophyta</taxon>
        <taxon>Magnoliopsida</taxon>
        <taxon>eudicotyledons</taxon>
        <taxon>Gunneridae</taxon>
        <taxon>Pentapetalae</taxon>
        <taxon>asterids</taxon>
        <taxon>lamiids</taxon>
        <taxon>Lamiales</taxon>
        <taxon>Oleaceae</taxon>
        <taxon>Oleeae</taxon>
        <taxon>Olea</taxon>
    </lineage>
</organism>
<sequence>MVQLRLPNTRQRIQSREKLRTQVLQPLLIRFKSSPNTMLGSLLSTLMQHCDPPQKRFSPKKGVLPLWWPTGKEEWGSQLGLPTDQGPPPYKKPHDLKKA</sequence>
<dbReference type="GO" id="GO:0003677">
    <property type="term" value="F:DNA binding"/>
    <property type="evidence" value="ECO:0007669"/>
    <property type="project" value="TreeGrafter"/>
</dbReference>
<comment type="similarity">
    <text evidence="2">Belongs to the EIN3 family.</text>
</comment>
<feature type="domain" description="Ethylene insensitive 3-like DNA-binding" evidence="6">
    <location>
        <begin position="35"/>
        <end position="99"/>
    </location>
</feature>
<dbReference type="EMBL" id="CACTIH010000101">
    <property type="protein sequence ID" value="CAA2953888.1"/>
    <property type="molecule type" value="Genomic_DNA"/>
</dbReference>
<dbReference type="AlphaFoldDB" id="A0A8S0PR87"/>
<reference evidence="7 8" key="1">
    <citation type="submission" date="2019-12" db="EMBL/GenBank/DDBJ databases">
        <authorList>
            <person name="Alioto T."/>
            <person name="Alioto T."/>
            <person name="Gomez Garrido J."/>
        </authorList>
    </citation>
    <scope>NUCLEOTIDE SEQUENCE [LARGE SCALE GENOMIC DNA]</scope>
</reference>
<keyword evidence="8" id="KW-1185">Reference proteome</keyword>
<comment type="subcellular location">
    <subcellularLocation>
        <location evidence="1">Nucleus</location>
    </subcellularLocation>
</comment>
<dbReference type="Pfam" id="PF04873">
    <property type="entry name" value="EIN3_DNA-bd"/>
    <property type="match status" value="1"/>
</dbReference>
<name>A0A8S0PR87_OLEEU</name>
<gene>
    <name evidence="7" type="ORF">OLEA9_A033462</name>
</gene>
<evidence type="ECO:0000256" key="5">
    <source>
        <dbReference type="SAM" id="MobiDB-lite"/>
    </source>
</evidence>